<evidence type="ECO:0000313" key="2">
    <source>
        <dbReference type="EMBL" id="TGE17405.1"/>
    </source>
</evidence>
<dbReference type="Proteomes" id="UP000297739">
    <property type="component" value="Unassembled WGS sequence"/>
</dbReference>
<dbReference type="EMBL" id="SRLD01000011">
    <property type="protein sequence ID" value="TGE17405.1"/>
    <property type="molecule type" value="Genomic_DNA"/>
</dbReference>
<dbReference type="RefSeq" id="WP_135497109.1">
    <property type="nucleotide sequence ID" value="NZ_SRLD01000011.1"/>
</dbReference>
<dbReference type="InterPro" id="IPR010982">
    <property type="entry name" value="Lambda_DNA-bd_dom_sf"/>
</dbReference>
<dbReference type="GO" id="GO:0003677">
    <property type="term" value="F:DNA binding"/>
    <property type="evidence" value="ECO:0007669"/>
    <property type="project" value="InterPro"/>
</dbReference>
<feature type="domain" description="HTH cro/C1-type" evidence="1">
    <location>
        <begin position="44"/>
        <end position="98"/>
    </location>
</feature>
<dbReference type="Gene3D" id="1.10.260.40">
    <property type="entry name" value="lambda repressor-like DNA-binding domains"/>
    <property type="match status" value="1"/>
</dbReference>
<dbReference type="SUPFAM" id="SSF47413">
    <property type="entry name" value="lambda repressor-like DNA-binding domains"/>
    <property type="match status" value="1"/>
</dbReference>
<dbReference type="AlphaFoldDB" id="A0A4Z0PMF8"/>
<evidence type="ECO:0000259" key="1">
    <source>
        <dbReference type="PROSITE" id="PS50943"/>
    </source>
</evidence>
<gene>
    <name evidence="2" type="ORF">E5J99_07550</name>
</gene>
<sequence length="109" mass="12482">MKTDEQLQFYSLDEVVNEHIGPIGTPKREAFEEELRLDLLGKAIKEARLQRHLTQQQLGELVGVQKAQISKLENNLTDARFDTVMKVFKALNAKVNFSVELMNQTQQVV</sequence>
<dbReference type="OrthoDB" id="1041855at2"/>
<dbReference type="PROSITE" id="PS50943">
    <property type="entry name" value="HTH_CROC1"/>
    <property type="match status" value="1"/>
</dbReference>
<protein>
    <submittedName>
        <fullName evidence="2">XRE family transcriptional regulator</fullName>
    </submittedName>
</protein>
<dbReference type="CDD" id="cd00093">
    <property type="entry name" value="HTH_XRE"/>
    <property type="match status" value="1"/>
</dbReference>
<dbReference type="SMART" id="SM00530">
    <property type="entry name" value="HTH_XRE"/>
    <property type="match status" value="1"/>
</dbReference>
<dbReference type="Pfam" id="PF01381">
    <property type="entry name" value="HTH_3"/>
    <property type="match status" value="1"/>
</dbReference>
<reference evidence="2 3" key="1">
    <citation type="submission" date="2019-04" db="EMBL/GenBank/DDBJ databases">
        <authorList>
            <person name="Feng G."/>
            <person name="Zhang J."/>
            <person name="Zhu H."/>
        </authorList>
    </citation>
    <scope>NUCLEOTIDE SEQUENCE [LARGE SCALE GENOMIC DNA]</scope>
    <source>
        <strain evidence="2 3">JCM 17223</strain>
    </source>
</reference>
<organism evidence="2 3">
    <name type="scientific">Hymenobacter elongatus</name>
    <dbReference type="NCBI Taxonomy" id="877208"/>
    <lineage>
        <taxon>Bacteria</taxon>
        <taxon>Pseudomonadati</taxon>
        <taxon>Bacteroidota</taxon>
        <taxon>Cytophagia</taxon>
        <taxon>Cytophagales</taxon>
        <taxon>Hymenobacteraceae</taxon>
        <taxon>Hymenobacter</taxon>
    </lineage>
</organism>
<dbReference type="InterPro" id="IPR001387">
    <property type="entry name" value="Cro/C1-type_HTH"/>
</dbReference>
<keyword evidence="3" id="KW-1185">Reference proteome</keyword>
<name>A0A4Z0PMF8_9BACT</name>
<evidence type="ECO:0000313" key="3">
    <source>
        <dbReference type="Proteomes" id="UP000297739"/>
    </source>
</evidence>
<comment type="caution">
    <text evidence="2">The sequence shown here is derived from an EMBL/GenBank/DDBJ whole genome shotgun (WGS) entry which is preliminary data.</text>
</comment>
<accession>A0A4Z0PMF8</accession>
<proteinExistence type="predicted"/>